<dbReference type="InterPro" id="IPR007110">
    <property type="entry name" value="Ig-like_dom"/>
</dbReference>
<sequence length="489" mass="54094">MNILCFILWTVYFTITKGIATTSEASLDWIRDRSVHETLGVEDAVYCKLEGPNGVVYHDGFGRCQLSIDKVMLEHAGVWKMNVGLSGRLLTEDSEFTVKVVEAVSVSKPMVTTSVEENRPTISLTCFIPNSDSISSCKFRHPSGRIFLVNKGVEEDDNQGNIKGNLSDHSCSILITDPVVKDMGFWRCAVKTESDVLYGFVKVLTPWIIRDPEVAASIITEPTLKATRNVVASLAGDNITMSCSVQSAIRYCYFRASNGTMFSVQSAESQDQATYFGSGFDAGECGIRFSGLAANDSGAWSCHVGFLNAIIPEQRATINITIHDPMVADGSFRDCRLTIEAQVYENRTLDYCRFVRNDGLGFTSENIPDSYINLSLRSSGRCGLAIDNPRDVELHPWTVVAKITGQALEISRVIPRTRVPSIIIFWPSPSAWIVLTSLSLTFIIICIVLGSKNNRDWTYNRASVIRNSFIRKNVAQQQQNTEKDTAPSA</sequence>
<dbReference type="PROSITE" id="PS50835">
    <property type="entry name" value="IG_LIKE"/>
    <property type="match status" value="1"/>
</dbReference>
<reference evidence="4" key="1">
    <citation type="submission" date="2021-12" db="EMBL/GenBank/DDBJ databases">
        <authorList>
            <person name="Martin H S."/>
        </authorList>
    </citation>
    <scope>NUCLEOTIDE SEQUENCE</scope>
</reference>
<dbReference type="Proteomes" id="UP000838878">
    <property type="component" value="Chromosome 9"/>
</dbReference>
<organism evidence="4 5">
    <name type="scientific">Brenthis ino</name>
    <name type="common">lesser marbled fritillary</name>
    <dbReference type="NCBI Taxonomy" id="405034"/>
    <lineage>
        <taxon>Eukaryota</taxon>
        <taxon>Metazoa</taxon>
        <taxon>Ecdysozoa</taxon>
        <taxon>Arthropoda</taxon>
        <taxon>Hexapoda</taxon>
        <taxon>Insecta</taxon>
        <taxon>Pterygota</taxon>
        <taxon>Neoptera</taxon>
        <taxon>Endopterygota</taxon>
        <taxon>Lepidoptera</taxon>
        <taxon>Glossata</taxon>
        <taxon>Ditrysia</taxon>
        <taxon>Papilionoidea</taxon>
        <taxon>Nymphalidae</taxon>
        <taxon>Heliconiinae</taxon>
        <taxon>Argynnini</taxon>
        <taxon>Brenthis</taxon>
    </lineage>
</organism>
<evidence type="ECO:0000259" key="3">
    <source>
        <dbReference type="PROSITE" id="PS50835"/>
    </source>
</evidence>
<feature type="signal peptide" evidence="2">
    <location>
        <begin position="1"/>
        <end position="20"/>
    </location>
</feature>
<evidence type="ECO:0000313" key="4">
    <source>
        <dbReference type="EMBL" id="CAH0731783.1"/>
    </source>
</evidence>
<keyword evidence="1" id="KW-0812">Transmembrane</keyword>
<keyword evidence="2" id="KW-0732">Signal</keyword>
<evidence type="ECO:0000256" key="1">
    <source>
        <dbReference type="SAM" id="Phobius"/>
    </source>
</evidence>
<keyword evidence="1" id="KW-0472">Membrane</keyword>
<proteinExistence type="predicted"/>
<keyword evidence="5" id="KW-1185">Reference proteome</keyword>
<evidence type="ECO:0000313" key="5">
    <source>
        <dbReference type="Proteomes" id="UP000838878"/>
    </source>
</evidence>
<keyword evidence="1" id="KW-1133">Transmembrane helix</keyword>
<dbReference type="AlphaFoldDB" id="A0A8J9VWB2"/>
<feature type="non-terminal residue" evidence="4">
    <location>
        <position position="489"/>
    </location>
</feature>
<feature type="domain" description="Ig-like" evidence="3">
    <location>
        <begin position="222"/>
        <end position="319"/>
    </location>
</feature>
<accession>A0A8J9VWB2</accession>
<evidence type="ECO:0000256" key="2">
    <source>
        <dbReference type="SAM" id="SignalP"/>
    </source>
</evidence>
<feature type="transmembrane region" description="Helical" evidence="1">
    <location>
        <begin position="431"/>
        <end position="451"/>
    </location>
</feature>
<dbReference type="InterPro" id="IPR036179">
    <property type="entry name" value="Ig-like_dom_sf"/>
</dbReference>
<name>A0A8J9VWB2_9NEOP</name>
<dbReference type="OrthoDB" id="6888127at2759"/>
<dbReference type="EMBL" id="OV170229">
    <property type="protein sequence ID" value="CAH0731783.1"/>
    <property type="molecule type" value="Genomic_DNA"/>
</dbReference>
<feature type="chain" id="PRO_5035448062" description="Ig-like domain-containing protein" evidence="2">
    <location>
        <begin position="21"/>
        <end position="489"/>
    </location>
</feature>
<gene>
    <name evidence="4" type="ORF">BINO364_LOCUS16572</name>
</gene>
<protein>
    <recommendedName>
        <fullName evidence="3">Ig-like domain-containing protein</fullName>
    </recommendedName>
</protein>
<dbReference type="SUPFAM" id="SSF48726">
    <property type="entry name" value="Immunoglobulin"/>
    <property type="match status" value="1"/>
</dbReference>